<evidence type="ECO:0000256" key="2">
    <source>
        <dbReference type="ARBA" id="ARBA00022801"/>
    </source>
</evidence>
<gene>
    <name evidence="3" type="ORF">QWZ15_10500</name>
</gene>
<comment type="similarity">
    <text evidence="1">Belongs to the 4-hydroxybenzoyl-CoA thioesterase family.</text>
</comment>
<keyword evidence="2 3" id="KW-0378">Hydrolase</keyword>
<dbReference type="PIRSF" id="PIRSF003230">
    <property type="entry name" value="YbgC"/>
    <property type="match status" value="1"/>
</dbReference>
<dbReference type="SUPFAM" id="SSF54637">
    <property type="entry name" value="Thioesterase/thiol ester dehydrase-isomerase"/>
    <property type="match status" value="1"/>
</dbReference>
<dbReference type="EMBL" id="JAUFQS010000009">
    <property type="protein sequence ID" value="MDN3688260.1"/>
    <property type="molecule type" value="Genomic_DNA"/>
</dbReference>
<dbReference type="PANTHER" id="PTHR31793:SF27">
    <property type="entry name" value="NOVEL THIOESTERASE SUPERFAMILY DOMAIN AND SAPOSIN A-TYPE DOMAIN CONTAINING PROTEIN (0610012H03RIK)"/>
    <property type="match status" value="1"/>
</dbReference>
<accession>A0ABT8C920</accession>
<dbReference type="GO" id="GO:0016787">
    <property type="term" value="F:hydrolase activity"/>
    <property type="evidence" value="ECO:0007669"/>
    <property type="project" value="UniProtKB-KW"/>
</dbReference>
<dbReference type="RefSeq" id="WP_163386087.1">
    <property type="nucleotide sequence ID" value="NZ_JAUFQS010000009.1"/>
</dbReference>
<organism evidence="3 4">
    <name type="scientific">Cyclobacterium jeungdonense</name>
    <dbReference type="NCBI Taxonomy" id="708087"/>
    <lineage>
        <taxon>Bacteria</taxon>
        <taxon>Pseudomonadati</taxon>
        <taxon>Bacteroidota</taxon>
        <taxon>Cytophagia</taxon>
        <taxon>Cytophagales</taxon>
        <taxon>Cyclobacteriaceae</taxon>
        <taxon>Cyclobacterium</taxon>
    </lineage>
</organism>
<dbReference type="InterPro" id="IPR050563">
    <property type="entry name" value="4-hydroxybenzoyl-CoA_TE"/>
</dbReference>
<dbReference type="NCBIfam" id="TIGR00051">
    <property type="entry name" value="YbgC/FadM family acyl-CoA thioesterase"/>
    <property type="match status" value="1"/>
</dbReference>
<dbReference type="CDD" id="cd00586">
    <property type="entry name" value="4HBT"/>
    <property type="match status" value="1"/>
</dbReference>
<proteinExistence type="inferred from homology"/>
<dbReference type="Pfam" id="PF13279">
    <property type="entry name" value="4HBT_2"/>
    <property type="match status" value="1"/>
</dbReference>
<evidence type="ECO:0000256" key="1">
    <source>
        <dbReference type="ARBA" id="ARBA00005953"/>
    </source>
</evidence>
<evidence type="ECO:0000313" key="3">
    <source>
        <dbReference type="EMBL" id="MDN3688260.1"/>
    </source>
</evidence>
<dbReference type="PANTHER" id="PTHR31793">
    <property type="entry name" value="4-HYDROXYBENZOYL-COA THIOESTERASE FAMILY MEMBER"/>
    <property type="match status" value="1"/>
</dbReference>
<dbReference type="InterPro" id="IPR006684">
    <property type="entry name" value="YbgC/YbaW"/>
</dbReference>
<protein>
    <submittedName>
        <fullName evidence="3">Thioesterase family protein</fullName>
        <ecNumber evidence="3">3.1.2.-</ecNumber>
    </submittedName>
</protein>
<comment type="caution">
    <text evidence="3">The sequence shown here is derived from an EMBL/GenBank/DDBJ whole genome shotgun (WGS) entry which is preliminary data.</text>
</comment>
<sequence length="142" mass="16948">MFTKDHQLRVRYAETDQMGYVYYGNYATYYEVARVEALRSIGFSYKEMEENGIMMPVLENQSRFILPGKYDEELTIRTSIREIPGVRIRFHYEIFNEQQVLIHTGETLLTFLKTDTHRPCRPPEKLVEMMRPYFETSVKNNS</sequence>
<dbReference type="EC" id="3.1.2.-" evidence="3"/>
<keyword evidence="4" id="KW-1185">Reference proteome</keyword>
<reference evidence="4" key="1">
    <citation type="journal article" date="2019" name="Int. J. Syst. Evol. Microbiol.">
        <title>The Global Catalogue of Microorganisms (GCM) 10K type strain sequencing project: providing services to taxonomists for standard genome sequencing and annotation.</title>
        <authorList>
            <consortium name="The Broad Institute Genomics Platform"/>
            <consortium name="The Broad Institute Genome Sequencing Center for Infectious Disease"/>
            <person name="Wu L."/>
            <person name="Ma J."/>
        </authorList>
    </citation>
    <scope>NUCLEOTIDE SEQUENCE [LARGE SCALE GENOMIC DNA]</scope>
    <source>
        <strain evidence="4">CECT 7706</strain>
    </source>
</reference>
<evidence type="ECO:0000313" key="4">
    <source>
        <dbReference type="Proteomes" id="UP001236663"/>
    </source>
</evidence>
<dbReference type="InterPro" id="IPR029069">
    <property type="entry name" value="HotDog_dom_sf"/>
</dbReference>
<dbReference type="Gene3D" id="3.10.129.10">
    <property type="entry name" value="Hotdog Thioesterase"/>
    <property type="match status" value="1"/>
</dbReference>
<name>A0ABT8C920_9BACT</name>
<dbReference type="Proteomes" id="UP001236663">
    <property type="component" value="Unassembled WGS sequence"/>
</dbReference>